<dbReference type="Gene3D" id="3.90.25.10">
    <property type="entry name" value="UDP-galactose 4-epimerase, domain 1"/>
    <property type="match status" value="1"/>
</dbReference>
<comment type="similarity">
    <text evidence="3 7">Belongs to the NAD(P)-dependent epimerase/dehydratase family. GDP-mannose 4,6-dehydratase subfamily.</text>
</comment>
<protein>
    <recommendedName>
        <fullName evidence="4 7">GDP-mannose 4,6-dehydratase</fullName>
        <ecNumber evidence="4 7">4.2.1.47</ecNumber>
    </recommendedName>
    <alternativeName>
        <fullName evidence="7">GDP-D-mannose dehydratase</fullName>
    </alternativeName>
</protein>
<name>A0A229NWI7_9BACL</name>
<dbReference type="EMBL" id="NMUQ01000002">
    <property type="protein sequence ID" value="OXM14220.1"/>
    <property type="molecule type" value="Genomic_DNA"/>
</dbReference>
<comment type="caution">
    <text evidence="7">Lacks conserved residue(s) required for the propagation of feature annotation.</text>
</comment>
<evidence type="ECO:0000256" key="1">
    <source>
        <dbReference type="ARBA" id="ARBA00000188"/>
    </source>
</evidence>
<dbReference type="HAMAP" id="MF_00955">
    <property type="entry name" value="GDP_Man_dehydratase"/>
    <property type="match status" value="1"/>
</dbReference>
<dbReference type="EC" id="4.2.1.47" evidence="4 7"/>
<dbReference type="InterPro" id="IPR006368">
    <property type="entry name" value="GDP_Man_deHydtase"/>
</dbReference>
<comment type="function">
    <text evidence="6 7">Catalyzes the conversion of GDP-D-mannose to GDP-4-dehydro-6-deoxy-D-mannose.</text>
</comment>
<dbReference type="Pfam" id="PF16363">
    <property type="entry name" value="GDP_Man_Dehyd"/>
    <property type="match status" value="1"/>
</dbReference>
<evidence type="ECO:0000256" key="3">
    <source>
        <dbReference type="ARBA" id="ARBA00009263"/>
    </source>
</evidence>
<keyword evidence="7" id="KW-0521">NADP</keyword>
<organism evidence="9 10">
    <name type="scientific">Paenibacillus herberti</name>
    <dbReference type="NCBI Taxonomy" id="1619309"/>
    <lineage>
        <taxon>Bacteria</taxon>
        <taxon>Bacillati</taxon>
        <taxon>Bacillota</taxon>
        <taxon>Bacilli</taxon>
        <taxon>Bacillales</taxon>
        <taxon>Paenibacillaceae</taxon>
        <taxon>Paenibacillus</taxon>
    </lineage>
</organism>
<comment type="cofactor">
    <cofactor evidence="2 7">
        <name>NADP(+)</name>
        <dbReference type="ChEBI" id="CHEBI:58349"/>
    </cofactor>
</comment>
<dbReference type="InterPro" id="IPR036291">
    <property type="entry name" value="NAD(P)-bd_dom_sf"/>
</dbReference>
<dbReference type="NCBIfam" id="TIGR01472">
    <property type="entry name" value="gmd"/>
    <property type="match status" value="1"/>
</dbReference>
<dbReference type="SUPFAM" id="SSF51735">
    <property type="entry name" value="NAD(P)-binding Rossmann-fold domains"/>
    <property type="match status" value="1"/>
</dbReference>
<dbReference type="AlphaFoldDB" id="A0A229NWI7"/>
<reference evidence="9 10" key="1">
    <citation type="submission" date="2017-07" db="EMBL/GenBank/DDBJ databases">
        <title>Paenibacillus herberti R33 genome sequencing and assembly.</title>
        <authorList>
            <person name="Su W."/>
        </authorList>
    </citation>
    <scope>NUCLEOTIDE SEQUENCE [LARGE SCALE GENOMIC DNA]</scope>
    <source>
        <strain evidence="9 10">R33</strain>
    </source>
</reference>
<comment type="catalytic activity">
    <reaction evidence="1 7">
        <text>GDP-alpha-D-mannose = GDP-4-dehydro-alpha-D-rhamnose + H2O</text>
        <dbReference type="Rhea" id="RHEA:23820"/>
        <dbReference type="ChEBI" id="CHEBI:15377"/>
        <dbReference type="ChEBI" id="CHEBI:57527"/>
        <dbReference type="ChEBI" id="CHEBI:57964"/>
        <dbReference type="EC" id="4.2.1.47"/>
    </reaction>
</comment>
<evidence type="ECO:0000256" key="5">
    <source>
        <dbReference type="ARBA" id="ARBA00023239"/>
    </source>
</evidence>
<dbReference type="PANTHER" id="PTHR43715">
    <property type="entry name" value="GDP-MANNOSE 4,6-DEHYDRATASE"/>
    <property type="match status" value="1"/>
</dbReference>
<dbReference type="Gene3D" id="3.40.50.720">
    <property type="entry name" value="NAD(P)-binding Rossmann-like Domain"/>
    <property type="match status" value="1"/>
</dbReference>
<dbReference type="CDD" id="cd05260">
    <property type="entry name" value="GDP_MD_SDR_e"/>
    <property type="match status" value="1"/>
</dbReference>
<feature type="domain" description="NAD(P)-binding" evidence="8">
    <location>
        <begin position="6"/>
        <end position="310"/>
    </location>
</feature>
<dbReference type="OrthoDB" id="9779041at2"/>
<dbReference type="FunFam" id="3.40.50.720:FF:000924">
    <property type="entry name" value="GDP-mannose 4,6 dehydratase"/>
    <property type="match status" value="1"/>
</dbReference>
<dbReference type="InterPro" id="IPR016040">
    <property type="entry name" value="NAD(P)-bd_dom"/>
</dbReference>
<dbReference type="RefSeq" id="WP_089525042.1">
    <property type="nucleotide sequence ID" value="NZ_NMUQ01000002.1"/>
</dbReference>
<evidence type="ECO:0000256" key="7">
    <source>
        <dbReference type="HAMAP-Rule" id="MF_00955"/>
    </source>
</evidence>
<dbReference type="Proteomes" id="UP000215145">
    <property type="component" value="Unassembled WGS sequence"/>
</dbReference>
<evidence type="ECO:0000313" key="9">
    <source>
        <dbReference type="EMBL" id="OXM14220.1"/>
    </source>
</evidence>
<evidence type="ECO:0000259" key="8">
    <source>
        <dbReference type="Pfam" id="PF16363"/>
    </source>
</evidence>
<evidence type="ECO:0000256" key="6">
    <source>
        <dbReference type="ARBA" id="ARBA00059383"/>
    </source>
</evidence>
<dbReference type="GO" id="GO:0070401">
    <property type="term" value="F:NADP+ binding"/>
    <property type="evidence" value="ECO:0007669"/>
    <property type="project" value="UniProtKB-UniRule"/>
</dbReference>
<evidence type="ECO:0000313" key="10">
    <source>
        <dbReference type="Proteomes" id="UP000215145"/>
    </source>
</evidence>
<dbReference type="GO" id="GO:0042351">
    <property type="term" value="P:'de novo' GDP-L-fucose biosynthetic process"/>
    <property type="evidence" value="ECO:0007669"/>
    <property type="project" value="TreeGrafter"/>
</dbReference>
<proteinExistence type="inferred from homology"/>
<evidence type="ECO:0000256" key="4">
    <source>
        <dbReference type="ARBA" id="ARBA00011989"/>
    </source>
</evidence>
<keyword evidence="10" id="KW-1185">Reference proteome</keyword>
<keyword evidence="5 7" id="KW-0456">Lyase</keyword>
<evidence type="ECO:0000256" key="2">
    <source>
        <dbReference type="ARBA" id="ARBA00001937"/>
    </source>
</evidence>
<accession>A0A229NWI7</accession>
<dbReference type="GO" id="GO:0008446">
    <property type="term" value="F:GDP-mannose 4,6-dehydratase activity"/>
    <property type="evidence" value="ECO:0007669"/>
    <property type="project" value="UniProtKB-UniRule"/>
</dbReference>
<dbReference type="PANTHER" id="PTHR43715:SF1">
    <property type="entry name" value="GDP-MANNOSE 4,6 DEHYDRATASE"/>
    <property type="match status" value="1"/>
</dbReference>
<gene>
    <name evidence="7 9" type="primary">gmd</name>
    <name evidence="9" type="ORF">CGZ75_14755</name>
</gene>
<comment type="caution">
    <text evidence="9">The sequence shown here is derived from an EMBL/GenBank/DDBJ whole genome shotgun (WGS) entry which is preliminary data.</text>
</comment>
<sequence>MTKSAFVTGITGQDGSYLAELLLEKGYKVFALRRRTSTPIMENIEHIKNEIEFIDGDLLDQGSLINAMRISDPDEVYNLAAQSFVGTSWIQPVLTGQSTGIGVTNMLEAVRLVKPEARFYQASSSEMFGKVVETPQIETTPFYPRSPYGVAKVYGHWITVNYRESYDMFACSGILFNHESPRRGVEFVTRKVTDAAARIKLGLQKELRMGNLDAKRDWGFAGDYVKAMWLMLQQDTPDDYVISTGEMHTVQELVEIAFGRLDLNWRDYVVIDEKFVRPAEVDLLLGDCTKAKQNLGWELEVGFEQLVTMMVDSDLAKLSK</sequence>